<keyword evidence="2" id="KW-1185">Reference proteome</keyword>
<dbReference type="AlphaFoldDB" id="A0A2R6WW85"/>
<reference evidence="2" key="1">
    <citation type="journal article" date="2017" name="Cell">
        <title>Insights into land plant evolution garnered from the Marchantia polymorpha genome.</title>
        <authorList>
            <person name="Bowman J.L."/>
            <person name="Kohchi T."/>
            <person name="Yamato K.T."/>
            <person name="Jenkins J."/>
            <person name="Shu S."/>
            <person name="Ishizaki K."/>
            <person name="Yamaoka S."/>
            <person name="Nishihama R."/>
            <person name="Nakamura Y."/>
            <person name="Berger F."/>
            <person name="Adam C."/>
            <person name="Aki S.S."/>
            <person name="Althoff F."/>
            <person name="Araki T."/>
            <person name="Arteaga-Vazquez M.A."/>
            <person name="Balasubrmanian S."/>
            <person name="Barry K."/>
            <person name="Bauer D."/>
            <person name="Boehm C.R."/>
            <person name="Briginshaw L."/>
            <person name="Caballero-Perez J."/>
            <person name="Catarino B."/>
            <person name="Chen F."/>
            <person name="Chiyoda S."/>
            <person name="Chovatia M."/>
            <person name="Davies K.M."/>
            <person name="Delmans M."/>
            <person name="Demura T."/>
            <person name="Dierschke T."/>
            <person name="Dolan L."/>
            <person name="Dorantes-Acosta A.E."/>
            <person name="Eklund D.M."/>
            <person name="Florent S.N."/>
            <person name="Flores-Sandoval E."/>
            <person name="Fujiyama A."/>
            <person name="Fukuzawa H."/>
            <person name="Galik B."/>
            <person name="Grimanelli D."/>
            <person name="Grimwood J."/>
            <person name="Grossniklaus U."/>
            <person name="Hamada T."/>
            <person name="Haseloff J."/>
            <person name="Hetherington A.J."/>
            <person name="Higo A."/>
            <person name="Hirakawa Y."/>
            <person name="Hundley H.N."/>
            <person name="Ikeda Y."/>
            <person name="Inoue K."/>
            <person name="Inoue S.I."/>
            <person name="Ishida S."/>
            <person name="Jia Q."/>
            <person name="Kakita M."/>
            <person name="Kanazawa T."/>
            <person name="Kawai Y."/>
            <person name="Kawashima T."/>
            <person name="Kennedy M."/>
            <person name="Kinose K."/>
            <person name="Kinoshita T."/>
            <person name="Kohara Y."/>
            <person name="Koide E."/>
            <person name="Komatsu K."/>
            <person name="Kopischke S."/>
            <person name="Kubo M."/>
            <person name="Kyozuka J."/>
            <person name="Lagercrantz U."/>
            <person name="Lin S.S."/>
            <person name="Lindquist E."/>
            <person name="Lipzen A.M."/>
            <person name="Lu C.W."/>
            <person name="De Luna E."/>
            <person name="Martienssen R.A."/>
            <person name="Minamino N."/>
            <person name="Mizutani M."/>
            <person name="Mizutani M."/>
            <person name="Mochizuki N."/>
            <person name="Monte I."/>
            <person name="Mosher R."/>
            <person name="Nagasaki H."/>
            <person name="Nakagami H."/>
            <person name="Naramoto S."/>
            <person name="Nishitani K."/>
            <person name="Ohtani M."/>
            <person name="Okamoto T."/>
            <person name="Okumura M."/>
            <person name="Phillips J."/>
            <person name="Pollak B."/>
            <person name="Reinders A."/>
            <person name="Rovekamp M."/>
            <person name="Sano R."/>
            <person name="Sawa S."/>
            <person name="Schmid M.W."/>
            <person name="Shirakawa M."/>
            <person name="Solano R."/>
            <person name="Spunde A."/>
            <person name="Suetsugu N."/>
            <person name="Sugano S."/>
            <person name="Sugiyama A."/>
            <person name="Sun R."/>
            <person name="Suzuki Y."/>
            <person name="Takenaka M."/>
            <person name="Takezawa D."/>
            <person name="Tomogane H."/>
            <person name="Tsuzuki M."/>
            <person name="Ueda T."/>
            <person name="Umeda M."/>
            <person name="Ward J.M."/>
            <person name="Watanabe Y."/>
            <person name="Yazaki K."/>
            <person name="Yokoyama R."/>
            <person name="Yoshitake Y."/>
            <person name="Yotsui I."/>
            <person name="Zachgo S."/>
            <person name="Schmutz J."/>
        </authorList>
    </citation>
    <scope>NUCLEOTIDE SEQUENCE [LARGE SCALE GENOMIC DNA]</scope>
    <source>
        <strain evidence="2">Tak-1</strain>
    </source>
</reference>
<sequence>MASLGRRIAELRESMLSQTFCLDQLLMFWHNFSPGRILRNRRQPPPHILLNSNVWHVCEAEQHPTNACQERPSL</sequence>
<gene>
    <name evidence="1" type="ORF">MARPO_0053s0051</name>
</gene>
<protein>
    <submittedName>
        <fullName evidence="1">Uncharacterized protein</fullName>
    </submittedName>
</protein>
<accession>A0A2R6WW85</accession>
<name>A0A2R6WW85_MARPO</name>
<proteinExistence type="predicted"/>
<dbReference type="Gramene" id="Mp6g07370.1">
    <property type="protein sequence ID" value="Mp6g07370.1.cds1"/>
    <property type="gene ID" value="Mp6g07370"/>
</dbReference>
<dbReference type="EMBL" id="KZ772725">
    <property type="protein sequence ID" value="PTQ38112.1"/>
    <property type="molecule type" value="Genomic_DNA"/>
</dbReference>
<dbReference type="Proteomes" id="UP000244005">
    <property type="component" value="Unassembled WGS sequence"/>
</dbReference>
<organism evidence="1 2">
    <name type="scientific">Marchantia polymorpha</name>
    <name type="common">Common liverwort</name>
    <name type="synonym">Marchantia aquatica</name>
    <dbReference type="NCBI Taxonomy" id="3197"/>
    <lineage>
        <taxon>Eukaryota</taxon>
        <taxon>Viridiplantae</taxon>
        <taxon>Streptophyta</taxon>
        <taxon>Embryophyta</taxon>
        <taxon>Marchantiophyta</taxon>
        <taxon>Marchantiopsida</taxon>
        <taxon>Marchantiidae</taxon>
        <taxon>Marchantiales</taxon>
        <taxon>Marchantiaceae</taxon>
        <taxon>Marchantia</taxon>
    </lineage>
</organism>
<evidence type="ECO:0000313" key="2">
    <source>
        <dbReference type="Proteomes" id="UP000244005"/>
    </source>
</evidence>
<evidence type="ECO:0000313" key="1">
    <source>
        <dbReference type="EMBL" id="PTQ38112.1"/>
    </source>
</evidence>